<name>A0A1H4U8S2_TSUTY</name>
<proteinExistence type="predicted"/>
<reference evidence="2" key="1">
    <citation type="submission" date="2016-10" db="EMBL/GenBank/DDBJ databases">
        <authorList>
            <person name="Varghese N."/>
            <person name="Submissions S."/>
        </authorList>
    </citation>
    <scope>NUCLEOTIDE SEQUENCE [LARGE SCALE GENOMIC DNA]</scope>
    <source>
        <strain evidence="2">DSM 44234</strain>
    </source>
</reference>
<keyword evidence="2" id="KW-1185">Reference proteome</keyword>
<dbReference type="RefSeq" id="WP_068741784.1">
    <property type="nucleotide sequence ID" value="NZ_FNSA01000003.1"/>
</dbReference>
<accession>A0A1H4U8S2</accession>
<gene>
    <name evidence="1" type="ORF">SAMN04489793_2809</name>
</gene>
<dbReference type="EMBL" id="FNSA01000003">
    <property type="protein sequence ID" value="SEC64838.1"/>
    <property type="molecule type" value="Genomic_DNA"/>
</dbReference>
<dbReference type="Proteomes" id="UP000182241">
    <property type="component" value="Unassembled WGS sequence"/>
</dbReference>
<sequence length="80" mass="8471">MADIKPNWAAVAEALAAHPEQCRAAIASIAAGLGSKAEWDSDELEWIPGVINQALLEAGLPVISDGSEEVFTFWTGVYNS</sequence>
<dbReference type="AlphaFoldDB" id="A0A1H4U8S2"/>
<protein>
    <submittedName>
        <fullName evidence="1">Uncharacterized protein</fullName>
    </submittedName>
</protein>
<evidence type="ECO:0000313" key="1">
    <source>
        <dbReference type="EMBL" id="SEC64838.1"/>
    </source>
</evidence>
<evidence type="ECO:0000313" key="2">
    <source>
        <dbReference type="Proteomes" id="UP000182241"/>
    </source>
</evidence>
<organism evidence="1 2">
    <name type="scientific">Tsukamurella tyrosinosolvens</name>
    <dbReference type="NCBI Taxonomy" id="57704"/>
    <lineage>
        <taxon>Bacteria</taxon>
        <taxon>Bacillati</taxon>
        <taxon>Actinomycetota</taxon>
        <taxon>Actinomycetes</taxon>
        <taxon>Mycobacteriales</taxon>
        <taxon>Tsukamurellaceae</taxon>
        <taxon>Tsukamurella</taxon>
    </lineage>
</organism>
<dbReference type="STRING" id="57704.SAMN04489793_2809"/>